<evidence type="ECO:0000256" key="2">
    <source>
        <dbReference type="SAM" id="SignalP"/>
    </source>
</evidence>
<dbReference type="OrthoDB" id="7982551at2"/>
<keyword evidence="4" id="KW-1185">Reference proteome</keyword>
<accession>A0A2T4YX70</accession>
<dbReference type="EMBL" id="PZZL01000014">
    <property type="protein sequence ID" value="PTM50430.1"/>
    <property type="molecule type" value="Genomic_DNA"/>
</dbReference>
<feature type="compositionally biased region" description="Pro residues" evidence="1">
    <location>
        <begin position="272"/>
        <end position="294"/>
    </location>
</feature>
<keyword evidence="2" id="KW-0732">Signal</keyword>
<evidence type="ECO:0000256" key="1">
    <source>
        <dbReference type="SAM" id="MobiDB-lite"/>
    </source>
</evidence>
<dbReference type="Proteomes" id="UP000241808">
    <property type="component" value="Unassembled WGS sequence"/>
</dbReference>
<organism evidence="3 4">
    <name type="scientific">Phreatobacter oligotrophus</name>
    <dbReference type="NCBI Taxonomy" id="1122261"/>
    <lineage>
        <taxon>Bacteria</taxon>
        <taxon>Pseudomonadati</taxon>
        <taxon>Pseudomonadota</taxon>
        <taxon>Alphaproteobacteria</taxon>
        <taxon>Hyphomicrobiales</taxon>
        <taxon>Phreatobacteraceae</taxon>
        <taxon>Phreatobacter</taxon>
    </lineage>
</organism>
<name>A0A2T4YX70_9HYPH</name>
<comment type="caution">
    <text evidence="3">The sequence shown here is derived from an EMBL/GenBank/DDBJ whole genome shotgun (WGS) entry which is preliminary data.</text>
</comment>
<dbReference type="AlphaFoldDB" id="A0A2T4YX70"/>
<proteinExistence type="predicted"/>
<reference evidence="3 4" key="1">
    <citation type="submission" date="2018-04" db="EMBL/GenBank/DDBJ databases">
        <title>Genomic Encyclopedia of Archaeal and Bacterial Type Strains, Phase II (KMG-II): from individual species to whole genera.</title>
        <authorList>
            <person name="Goeker M."/>
        </authorList>
    </citation>
    <scope>NUCLEOTIDE SEQUENCE [LARGE SCALE GENOMIC DNA]</scope>
    <source>
        <strain evidence="3 4">DSM 25521</strain>
    </source>
</reference>
<feature type="region of interest" description="Disordered" evidence="1">
    <location>
        <begin position="263"/>
        <end position="294"/>
    </location>
</feature>
<feature type="region of interest" description="Disordered" evidence="1">
    <location>
        <begin position="32"/>
        <end position="64"/>
    </location>
</feature>
<dbReference type="RefSeq" id="WP_108179371.1">
    <property type="nucleotide sequence ID" value="NZ_PZZL01000014.1"/>
</dbReference>
<evidence type="ECO:0008006" key="5">
    <source>
        <dbReference type="Google" id="ProtNLM"/>
    </source>
</evidence>
<evidence type="ECO:0000313" key="4">
    <source>
        <dbReference type="Proteomes" id="UP000241808"/>
    </source>
</evidence>
<protein>
    <recommendedName>
        <fullName evidence="5">YARHG domain-containing protein</fullName>
    </recommendedName>
</protein>
<feature type="signal peptide" evidence="2">
    <location>
        <begin position="1"/>
        <end position="22"/>
    </location>
</feature>
<evidence type="ECO:0000313" key="3">
    <source>
        <dbReference type="EMBL" id="PTM50430.1"/>
    </source>
</evidence>
<sequence>MPRRAALLLILTLAVLAGPALAQLQLPGAVAPTPQGGATHGGAGARPTGEPSVPRTVSGPPLRRWEEGLPGRTLRFLGQHGSMVINRTGAGPQAGYTIAATNIVGRRGNDIRNMCTPDLNGGRPVTLTPAGRPDGLARYQAAFPGCTITLDLMADAAFVSAPGGVCTFDDCVFDPSGLWGPNDREIPADREIERARGVAERKLNDARRILQQRLRSTPEGRQFLQEQAAFPANRERLCRNYGTSDIGPGFCALKFTEARAEKLSAMVGGPPSDAPPRPARPRPPPQNPAPAPQQ</sequence>
<feature type="chain" id="PRO_5015587981" description="YARHG domain-containing protein" evidence="2">
    <location>
        <begin position="23"/>
        <end position="294"/>
    </location>
</feature>
<gene>
    <name evidence="3" type="ORF">C8P69_11416</name>
</gene>